<name>A0A438XNZ5_HELPX</name>
<organism evidence="1 2">
    <name type="scientific">Helicobacter pylori</name>
    <name type="common">Campylobacter pylori</name>
    <dbReference type="NCBI Taxonomy" id="210"/>
    <lineage>
        <taxon>Bacteria</taxon>
        <taxon>Pseudomonadati</taxon>
        <taxon>Campylobacterota</taxon>
        <taxon>Epsilonproteobacteria</taxon>
        <taxon>Campylobacterales</taxon>
        <taxon>Helicobacteraceae</taxon>
        <taxon>Helicobacter</taxon>
    </lineage>
</organism>
<accession>A0A438XNZ5</accession>
<proteinExistence type="predicted"/>
<reference evidence="1 2" key="1">
    <citation type="submission" date="2018-11" db="EMBL/GenBank/DDBJ databases">
        <title>Genetic determinants and prediction of antibiotic resistance phenotypes in Helicobacter pylori.</title>
        <authorList>
            <person name="Wagner K."/>
        </authorList>
    </citation>
    <scope>NUCLEOTIDE SEQUENCE [LARGE SCALE GENOMIC DNA]</scope>
    <source>
        <strain evidence="1 2">ZH70</strain>
    </source>
</reference>
<evidence type="ECO:0000313" key="1">
    <source>
        <dbReference type="EMBL" id="RVZ39597.1"/>
    </source>
</evidence>
<dbReference type="EMBL" id="RJGP01000267">
    <property type="protein sequence ID" value="RVZ39597.1"/>
    <property type="molecule type" value="Genomic_DNA"/>
</dbReference>
<dbReference type="Proteomes" id="UP000289022">
    <property type="component" value="Unassembled WGS sequence"/>
</dbReference>
<sequence length="67" mass="7551">NSTNKLALIAHAFPTPHFLEKQLLWCHKHGFLKIAVVSINAPISATNIPYKHLNFIDFSLDIQSILV</sequence>
<dbReference type="GO" id="GO:0005524">
    <property type="term" value="F:ATP binding"/>
    <property type="evidence" value="ECO:0007669"/>
    <property type="project" value="UniProtKB-KW"/>
</dbReference>
<feature type="non-terminal residue" evidence="1">
    <location>
        <position position="1"/>
    </location>
</feature>
<keyword evidence="1" id="KW-0067">ATP-binding</keyword>
<dbReference type="AlphaFoldDB" id="A0A438XNZ5"/>
<comment type="caution">
    <text evidence="1">The sequence shown here is derived from an EMBL/GenBank/DDBJ whole genome shotgun (WGS) entry which is preliminary data.</text>
</comment>
<gene>
    <name evidence="1" type="ORF">EC518_06020</name>
</gene>
<keyword evidence="1" id="KW-0547">Nucleotide-binding</keyword>
<protein>
    <submittedName>
        <fullName evidence="1">ATP-binding protein</fullName>
    </submittedName>
</protein>
<evidence type="ECO:0000313" key="2">
    <source>
        <dbReference type="Proteomes" id="UP000289022"/>
    </source>
</evidence>